<dbReference type="CDD" id="cd22359">
    <property type="entry name" value="SfsA-like_bacterial"/>
    <property type="match status" value="1"/>
</dbReference>
<dbReference type="GO" id="GO:0003677">
    <property type="term" value="F:DNA binding"/>
    <property type="evidence" value="ECO:0007669"/>
    <property type="project" value="InterPro"/>
</dbReference>
<dbReference type="AlphaFoldDB" id="A0A024LRW2"/>
<feature type="domain" description="SfsA N-terminal OB" evidence="3">
    <location>
        <begin position="13"/>
        <end position="79"/>
    </location>
</feature>
<dbReference type="Gene3D" id="2.40.50.580">
    <property type="match status" value="1"/>
</dbReference>
<dbReference type="PANTHER" id="PTHR30545:SF2">
    <property type="entry name" value="SUGAR FERMENTATION STIMULATION PROTEIN A"/>
    <property type="match status" value="1"/>
</dbReference>
<dbReference type="Pfam" id="PF03749">
    <property type="entry name" value="SfsA"/>
    <property type="match status" value="1"/>
</dbReference>
<dbReference type="InterPro" id="IPR005224">
    <property type="entry name" value="SfsA"/>
</dbReference>
<evidence type="ECO:0000256" key="1">
    <source>
        <dbReference type="HAMAP-Rule" id="MF_00095"/>
    </source>
</evidence>
<organism evidence="4">
    <name type="scientific">Bartonella schoenbuchensis</name>
    <dbReference type="NCBI Taxonomy" id="165694"/>
    <lineage>
        <taxon>Bacteria</taxon>
        <taxon>Pseudomonadati</taxon>
        <taxon>Pseudomonadota</taxon>
        <taxon>Alphaproteobacteria</taxon>
        <taxon>Hyphomicrobiales</taxon>
        <taxon>Bartonellaceae</taxon>
        <taxon>Bartonella</taxon>
    </lineage>
</organism>
<dbReference type="InterPro" id="IPR041465">
    <property type="entry name" value="SfsA_N"/>
</dbReference>
<dbReference type="Gene3D" id="3.40.1350.60">
    <property type="match status" value="1"/>
</dbReference>
<dbReference type="HAMAP" id="MF_00095">
    <property type="entry name" value="SfsA"/>
    <property type="match status" value="1"/>
</dbReference>
<dbReference type="PANTHER" id="PTHR30545">
    <property type="entry name" value="SUGAR FERMENTATION STIMULATION PROTEIN A"/>
    <property type="match status" value="1"/>
</dbReference>
<proteinExistence type="inferred from homology"/>
<evidence type="ECO:0000259" key="3">
    <source>
        <dbReference type="Pfam" id="PF17746"/>
    </source>
</evidence>
<evidence type="ECO:0000259" key="2">
    <source>
        <dbReference type="Pfam" id="PF03749"/>
    </source>
</evidence>
<feature type="domain" description="Sugar fermentation stimulation protein C-terminal" evidence="2">
    <location>
        <begin position="83"/>
        <end position="221"/>
    </location>
</feature>
<dbReference type="InterPro" id="IPR040452">
    <property type="entry name" value="SfsA_C"/>
</dbReference>
<reference evidence="4" key="1">
    <citation type="submission" date="2013-11" db="EMBL/GenBank/DDBJ databases">
        <authorList>
            <person name="GENOMES U."/>
        </authorList>
    </citation>
    <scope>NUCLEOTIDE SEQUENCE</scope>
    <source>
        <strain evidence="4">MVT06</strain>
    </source>
</reference>
<sequence length="241" mass="27704">MFFVPELYPAKLVRRYKRFLADVRKNDQHIFTVSVPNTGSMLGLTTPDSNVWLSYSNDPKRKYPYRLEIVEADNILVGINTTLPNKLALEAIQNGLLPELSGYKTILSEQRYGTHSRIDFLLQDDTLPECYLEVKNVHFIRQKGLAEFPDTVTKRGARHLDELIKIVQQGKRAAMLYIIQREDCSAFTVCRDLDPTYGCKFDLALKSGVEFYAIKCHVSIKGIFPIHQVKIENSKKNDQLY</sequence>
<evidence type="ECO:0000313" key="4">
    <source>
        <dbReference type="EMBL" id="CDP80095.1"/>
    </source>
</evidence>
<reference evidence="4" key="2">
    <citation type="submission" date="2014-05" db="EMBL/GenBank/DDBJ databases">
        <title>Genome sequencing of Bartonella spp. isolated from human blood.</title>
        <authorList>
            <person name="Raoult D."/>
        </authorList>
    </citation>
    <scope>NUCLEOTIDE SEQUENCE</scope>
    <source>
        <strain evidence="4">MVT06</strain>
    </source>
</reference>
<dbReference type="EMBL" id="HG977196">
    <property type="protein sequence ID" value="CDP80095.1"/>
    <property type="molecule type" value="Genomic_DNA"/>
</dbReference>
<dbReference type="NCBIfam" id="TIGR00230">
    <property type="entry name" value="sfsA"/>
    <property type="match status" value="1"/>
</dbReference>
<name>A0A024LRW2_9HYPH</name>
<protein>
    <recommendedName>
        <fullName evidence="1">Sugar fermentation stimulation protein homolog</fullName>
    </recommendedName>
</protein>
<gene>
    <name evidence="1 4" type="primary">sfsA</name>
    <name evidence="4" type="ORF">BN1046_01008</name>
</gene>
<accession>A0A024LRW2</accession>
<dbReference type="Pfam" id="PF17746">
    <property type="entry name" value="SfsA_N"/>
    <property type="match status" value="1"/>
</dbReference>
<comment type="similarity">
    <text evidence="1">Belongs to the SfsA family.</text>
</comment>